<protein>
    <submittedName>
        <fullName evidence="3">Acetyl-CoA acetyltransferase</fullName>
    </submittedName>
</protein>
<evidence type="ECO:0000259" key="2">
    <source>
        <dbReference type="Pfam" id="PF22691"/>
    </source>
</evidence>
<feature type="domain" description="Thiolase N-terminal" evidence="1">
    <location>
        <begin position="22"/>
        <end position="224"/>
    </location>
</feature>
<name>A0A1I7EFT2_9BURK</name>
<dbReference type="InterPro" id="IPR016039">
    <property type="entry name" value="Thiolase-like"/>
</dbReference>
<accession>A0A1I7EFT2</accession>
<evidence type="ECO:0000259" key="1">
    <source>
        <dbReference type="Pfam" id="PF00108"/>
    </source>
</evidence>
<dbReference type="InterPro" id="IPR020616">
    <property type="entry name" value="Thiolase_N"/>
</dbReference>
<dbReference type="Proteomes" id="UP000198844">
    <property type="component" value="Unassembled WGS sequence"/>
</dbReference>
<keyword evidence="3" id="KW-0808">Transferase</keyword>
<dbReference type="Pfam" id="PF22691">
    <property type="entry name" value="Thiolase_C_1"/>
    <property type="match status" value="1"/>
</dbReference>
<reference evidence="3 4" key="1">
    <citation type="submission" date="2016-10" db="EMBL/GenBank/DDBJ databases">
        <authorList>
            <person name="de Groot N.N."/>
        </authorList>
    </citation>
    <scope>NUCLEOTIDE SEQUENCE [LARGE SCALE GENOMIC DNA]</scope>
    <source>
        <strain evidence="3 4">LMG 27731</strain>
    </source>
</reference>
<feature type="domain" description="Thiolase C-terminal" evidence="2">
    <location>
        <begin position="299"/>
        <end position="417"/>
    </location>
</feature>
<dbReference type="EMBL" id="FPBH01000019">
    <property type="protein sequence ID" value="SFU22776.1"/>
    <property type="molecule type" value="Genomic_DNA"/>
</dbReference>
<organism evidence="3 4">
    <name type="scientific">Paraburkholderia aspalathi</name>
    <dbReference type="NCBI Taxonomy" id="1324617"/>
    <lineage>
        <taxon>Bacteria</taxon>
        <taxon>Pseudomonadati</taxon>
        <taxon>Pseudomonadota</taxon>
        <taxon>Betaproteobacteria</taxon>
        <taxon>Burkholderiales</taxon>
        <taxon>Burkholderiaceae</taxon>
        <taxon>Paraburkholderia</taxon>
    </lineage>
</organism>
<dbReference type="GO" id="GO:0003988">
    <property type="term" value="F:acetyl-CoA C-acyltransferase activity"/>
    <property type="evidence" value="ECO:0007669"/>
    <property type="project" value="UniProtKB-ARBA"/>
</dbReference>
<dbReference type="Gene3D" id="3.40.47.10">
    <property type="match status" value="1"/>
</dbReference>
<dbReference type="Pfam" id="PF00108">
    <property type="entry name" value="Thiolase_N"/>
    <property type="match status" value="1"/>
</dbReference>
<evidence type="ECO:0000313" key="4">
    <source>
        <dbReference type="Proteomes" id="UP000198844"/>
    </source>
</evidence>
<dbReference type="InterPro" id="IPR002155">
    <property type="entry name" value="Thiolase"/>
</dbReference>
<dbReference type="PIRSF" id="PIRSF000429">
    <property type="entry name" value="Ac-CoA_Ac_transf"/>
    <property type="match status" value="1"/>
</dbReference>
<dbReference type="InterPro" id="IPR055140">
    <property type="entry name" value="Thiolase_C_2"/>
</dbReference>
<dbReference type="PANTHER" id="PTHR42870">
    <property type="entry name" value="ACETYL-COA C-ACETYLTRANSFERASE"/>
    <property type="match status" value="1"/>
</dbReference>
<dbReference type="PANTHER" id="PTHR42870:SF1">
    <property type="entry name" value="NON-SPECIFIC LIPID-TRANSFER PROTEIN-LIKE 2"/>
    <property type="match status" value="1"/>
</dbReference>
<dbReference type="CDD" id="cd00829">
    <property type="entry name" value="SCP-x_thiolase"/>
    <property type="match status" value="1"/>
</dbReference>
<sequence length="430" mass="44939">MLAPAACGAFPLAVEIDMGNEVYIAGVGMTPFGKHLETSVKQLTRAAVEDALADAGCDKSQLQGAFFGNSTQGHMEGQHMIRGQLALRAMGIDKVAVINVENACASASTAFHLAVNYVKAGAADIVLAVGAEKMFSTDKARTFSAFDGAWDVHDTENGKRRLLEMGEGIEPPEGSVSTKPYSVFMDIYASMGRMHMREYGTTQRQFAAVSAKNHGHSVHNPLAQYRQAYSIDEILGAPPITYPLTLPMCSPVSDGAAAAIVCSEAGLALLGGRRSRAIRVLATVLQTGSDRPATSLDRHLVRQGSLRAYEQAGVAPQDVSVAEVHDATAIGEIIQSEVLGLCEPGMGGVAAERGETTIGGRIPINPSGGLESKGHPIGATGLGQIYELVTQLRGETGARQVEGARIAIAENGGGLCGVEEAVASITILGR</sequence>
<gene>
    <name evidence="3" type="ORF">SAMN05192563_101938</name>
</gene>
<proteinExistence type="predicted"/>
<evidence type="ECO:0000313" key="3">
    <source>
        <dbReference type="EMBL" id="SFU22776.1"/>
    </source>
</evidence>
<dbReference type="SUPFAM" id="SSF53901">
    <property type="entry name" value="Thiolase-like"/>
    <property type="match status" value="2"/>
</dbReference>
<dbReference type="AlphaFoldDB" id="A0A1I7EFT2"/>